<protein>
    <recommendedName>
        <fullName evidence="3">Dual specificity phosphatase catalytic domain-containing protein</fullName>
    </recommendedName>
</protein>
<dbReference type="GeneTree" id="ENSGT00940000154628"/>
<dbReference type="AlphaFoldDB" id="A0A4W5L1U2"/>
<dbReference type="PANTHER" id="PTHR45682">
    <property type="entry name" value="AGAP008228-PA"/>
    <property type="match status" value="1"/>
</dbReference>
<keyword evidence="2" id="KW-0812">Transmembrane</keyword>
<feature type="domain" description="Dual specificity phosphatase catalytic" evidence="3">
    <location>
        <begin position="19"/>
        <end position="115"/>
    </location>
</feature>
<dbReference type="Ensembl" id="ENSHHUT00000018804.1">
    <property type="protein sequence ID" value="ENSHHUP00000018149.1"/>
    <property type="gene ID" value="ENSHHUG00000011304.1"/>
</dbReference>
<dbReference type="InterPro" id="IPR029021">
    <property type="entry name" value="Prot-tyrosine_phosphatase-like"/>
</dbReference>
<feature type="active site" description="Phosphocysteine intermediate" evidence="1">
    <location>
        <position position="96"/>
    </location>
</feature>
<dbReference type="InterPro" id="IPR000340">
    <property type="entry name" value="Dual-sp_phosphatase_cat-dom"/>
</dbReference>
<dbReference type="GO" id="GO:0005737">
    <property type="term" value="C:cytoplasm"/>
    <property type="evidence" value="ECO:0007669"/>
    <property type="project" value="TreeGrafter"/>
</dbReference>
<evidence type="ECO:0000259" key="3">
    <source>
        <dbReference type="Pfam" id="PF00782"/>
    </source>
</evidence>
<dbReference type="GO" id="GO:0008138">
    <property type="term" value="F:protein tyrosine/serine/threonine phosphatase activity"/>
    <property type="evidence" value="ECO:0007669"/>
    <property type="project" value="InterPro"/>
</dbReference>
<reference evidence="4" key="3">
    <citation type="submission" date="2025-09" db="UniProtKB">
        <authorList>
            <consortium name="Ensembl"/>
        </authorList>
    </citation>
    <scope>IDENTIFICATION</scope>
</reference>
<reference evidence="4" key="2">
    <citation type="submission" date="2025-08" db="UniProtKB">
        <authorList>
            <consortium name="Ensembl"/>
        </authorList>
    </citation>
    <scope>IDENTIFICATION</scope>
</reference>
<accession>A0A4W5L1U2</accession>
<dbReference type="Pfam" id="PF00782">
    <property type="entry name" value="DSPc"/>
    <property type="match status" value="1"/>
</dbReference>
<keyword evidence="5" id="KW-1185">Reference proteome</keyword>
<name>A0A4W5L1U2_9TELE</name>
<dbReference type="GO" id="GO:0033549">
    <property type="term" value="F:MAP kinase phosphatase activity"/>
    <property type="evidence" value="ECO:0007669"/>
    <property type="project" value="TreeGrafter"/>
</dbReference>
<evidence type="ECO:0000313" key="5">
    <source>
        <dbReference type="Proteomes" id="UP000314982"/>
    </source>
</evidence>
<keyword evidence="2" id="KW-0472">Membrane</keyword>
<evidence type="ECO:0000256" key="1">
    <source>
        <dbReference type="PIRSR" id="PIRSR620405-1"/>
    </source>
</evidence>
<reference evidence="5" key="1">
    <citation type="submission" date="2018-06" db="EMBL/GenBank/DDBJ databases">
        <title>Genome assembly of Danube salmon.</title>
        <authorList>
            <person name="Macqueen D.J."/>
            <person name="Gundappa M.K."/>
        </authorList>
    </citation>
    <scope>NUCLEOTIDE SEQUENCE [LARGE SCALE GENOMIC DNA]</scope>
</reference>
<dbReference type="GO" id="GO:0043409">
    <property type="term" value="P:negative regulation of MAPK cascade"/>
    <property type="evidence" value="ECO:0007669"/>
    <property type="project" value="TreeGrafter"/>
</dbReference>
<dbReference type="Gene3D" id="3.90.190.10">
    <property type="entry name" value="Protein tyrosine phosphatase superfamily"/>
    <property type="match status" value="1"/>
</dbReference>
<feature type="transmembrane region" description="Helical" evidence="2">
    <location>
        <begin position="105"/>
        <end position="125"/>
    </location>
</feature>
<dbReference type="InterPro" id="IPR020405">
    <property type="entry name" value="Atypical_DUSP_subfamA"/>
</dbReference>
<keyword evidence="2" id="KW-1133">Transmembrane helix</keyword>
<evidence type="ECO:0000313" key="4">
    <source>
        <dbReference type="Ensembl" id="ENSHHUP00000018149.1"/>
    </source>
</evidence>
<dbReference type="Proteomes" id="UP000314982">
    <property type="component" value="Unassembled WGS sequence"/>
</dbReference>
<dbReference type="SUPFAM" id="SSF52799">
    <property type="entry name" value="(Phosphotyrosine protein) phosphatases II"/>
    <property type="match status" value="1"/>
</dbReference>
<organism evidence="4 5">
    <name type="scientific">Hucho hucho</name>
    <name type="common">huchen</name>
    <dbReference type="NCBI Taxonomy" id="62062"/>
    <lineage>
        <taxon>Eukaryota</taxon>
        <taxon>Metazoa</taxon>
        <taxon>Chordata</taxon>
        <taxon>Craniata</taxon>
        <taxon>Vertebrata</taxon>
        <taxon>Euteleostomi</taxon>
        <taxon>Actinopterygii</taxon>
        <taxon>Neopterygii</taxon>
        <taxon>Teleostei</taxon>
        <taxon>Protacanthopterygii</taxon>
        <taxon>Salmoniformes</taxon>
        <taxon>Salmonidae</taxon>
        <taxon>Salmoninae</taxon>
        <taxon>Hucho</taxon>
    </lineage>
</organism>
<evidence type="ECO:0000256" key="2">
    <source>
        <dbReference type="SAM" id="Phobius"/>
    </source>
</evidence>
<proteinExistence type="predicted"/>
<dbReference type="STRING" id="62062.ENSHHUP00000018149"/>
<sequence length="144" mass="15768">HTHTGLCPCSGLSYVICRALARDKALLSSLGITHIVNRTDGCHQIITGSGYYSDLPVEYYGVVEAPDDTEFNLHPHFNPTADLIYTAMKQDVFVHCAMGISRRGVLAYLMIYLSLVDAIMLDLLLKSRGHTHTLSNTEGGNTVS</sequence>
<dbReference type="PANTHER" id="PTHR45682:SF10">
    <property type="entry name" value="DUAL SPECIFICITY PROTEIN PHOSPHATASE 13 ISOFORM B"/>
    <property type="match status" value="1"/>
</dbReference>